<evidence type="ECO:0000313" key="3">
    <source>
        <dbReference type="RefSeq" id="XP_033458621.1"/>
    </source>
</evidence>
<evidence type="ECO:0008006" key="4">
    <source>
        <dbReference type="Google" id="ProtNLM"/>
    </source>
</evidence>
<organism evidence="3">
    <name type="scientific">Dissoconium aciculare CBS 342.82</name>
    <dbReference type="NCBI Taxonomy" id="1314786"/>
    <lineage>
        <taxon>Eukaryota</taxon>
        <taxon>Fungi</taxon>
        <taxon>Dikarya</taxon>
        <taxon>Ascomycota</taxon>
        <taxon>Pezizomycotina</taxon>
        <taxon>Dothideomycetes</taxon>
        <taxon>Dothideomycetidae</taxon>
        <taxon>Mycosphaerellales</taxon>
        <taxon>Dissoconiaceae</taxon>
        <taxon>Dissoconium</taxon>
    </lineage>
</organism>
<reference evidence="3" key="2">
    <citation type="submission" date="2020-04" db="EMBL/GenBank/DDBJ databases">
        <authorList>
            <consortium name="NCBI Genome Project"/>
        </authorList>
    </citation>
    <scope>NUCLEOTIDE SEQUENCE</scope>
    <source>
        <strain evidence="3">CBS 342.82</strain>
    </source>
</reference>
<dbReference type="SUPFAM" id="SSF54909">
    <property type="entry name" value="Dimeric alpha+beta barrel"/>
    <property type="match status" value="1"/>
</dbReference>
<dbReference type="Pfam" id="PF13826">
    <property type="entry name" value="Monooxy_af470-like"/>
    <property type="match status" value="1"/>
</dbReference>
<protein>
    <recommendedName>
        <fullName evidence="4">Monooxygenase</fullName>
    </recommendedName>
</protein>
<dbReference type="InterPro" id="IPR011008">
    <property type="entry name" value="Dimeric_a/b-barrel"/>
</dbReference>
<name>A0A6J3M0M3_9PEZI</name>
<dbReference type="RefSeq" id="XP_033458621.1">
    <property type="nucleotide sequence ID" value="XM_033606509.1"/>
</dbReference>
<reference evidence="3" key="3">
    <citation type="submission" date="2025-08" db="UniProtKB">
        <authorList>
            <consortium name="RefSeq"/>
        </authorList>
    </citation>
    <scope>IDENTIFICATION</scope>
    <source>
        <strain evidence="3">CBS 342.82</strain>
    </source>
</reference>
<evidence type="ECO:0000313" key="2">
    <source>
        <dbReference type="Proteomes" id="UP000504637"/>
    </source>
</evidence>
<sequence length="296" mass="32721">MPSGNKKPFVPLFAPTSTRPLSHYNGPAAPYSLIRDQFSITTWLSIGAVLQGGLFLVAGRLALIPALALVLFRALDAYAVVTGWKANPWTKDTVLQHVSAQFPDEEGRFGPEPANQDVVVLLIGTRSNSPLGLLSPGFKELGEYFSSMVKSLEEKPEEYGFLGMTSWLNSSDRATQSELMNVAYFKSVESLYAFTHGPVHRAGVEWWAKTVKEHDHLAIWHEVYHAPKGHWENIYYNSHQSGILSTTHKIYDAASGSEMWTSPVVDAGKGVLKTSAGRMGRTQHNDDLIESVAEKY</sequence>
<accession>A0A6J3M0M3</accession>
<keyword evidence="2" id="KW-1185">Reference proteome</keyword>
<dbReference type="Proteomes" id="UP000504637">
    <property type="component" value="Unplaced"/>
</dbReference>
<keyword evidence="1" id="KW-0812">Transmembrane</keyword>
<dbReference type="OrthoDB" id="3202396at2759"/>
<evidence type="ECO:0000256" key="1">
    <source>
        <dbReference type="SAM" id="Phobius"/>
    </source>
</evidence>
<proteinExistence type="predicted"/>
<feature type="transmembrane region" description="Helical" evidence="1">
    <location>
        <begin position="40"/>
        <end position="63"/>
    </location>
</feature>
<dbReference type="InterPro" id="IPR025444">
    <property type="entry name" value="Monooxy_af470"/>
</dbReference>
<dbReference type="GeneID" id="54364309"/>
<dbReference type="AlphaFoldDB" id="A0A6J3M0M3"/>
<keyword evidence="1" id="KW-0472">Membrane</keyword>
<gene>
    <name evidence="3" type="ORF">K489DRAFT_389472</name>
</gene>
<keyword evidence="1" id="KW-1133">Transmembrane helix</keyword>
<reference evidence="3" key="1">
    <citation type="submission" date="2020-01" db="EMBL/GenBank/DDBJ databases">
        <authorList>
            <consortium name="DOE Joint Genome Institute"/>
            <person name="Haridas S."/>
            <person name="Albert R."/>
            <person name="Binder M."/>
            <person name="Bloem J."/>
            <person name="Labutti K."/>
            <person name="Salamov A."/>
            <person name="Andreopoulos B."/>
            <person name="Baker S.E."/>
            <person name="Barry K."/>
            <person name="Bills G."/>
            <person name="Bluhm B.H."/>
            <person name="Cannon C."/>
            <person name="Castanera R."/>
            <person name="Culley D.E."/>
            <person name="Daum C."/>
            <person name="Ezra D."/>
            <person name="Gonzalez J.B."/>
            <person name="Henrissat B."/>
            <person name="Kuo A."/>
            <person name="Liang C."/>
            <person name="Lipzen A."/>
            <person name="Lutzoni F."/>
            <person name="Magnuson J."/>
            <person name="Mondo S."/>
            <person name="Nolan M."/>
            <person name="Ohm R."/>
            <person name="Pangilinan J."/>
            <person name="Park H.-J."/>
            <person name="Ramirez L."/>
            <person name="Alfaro M."/>
            <person name="Sun H."/>
            <person name="Tritt A."/>
            <person name="Yoshinaga Y."/>
            <person name="Zwiers L.-H."/>
            <person name="Turgeon B.G."/>
            <person name="Goodwin S.B."/>
            <person name="Spatafora J.W."/>
            <person name="Crous P.W."/>
            <person name="Grigoriev I.V."/>
        </authorList>
    </citation>
    <scope>NUCLEOTIDE SEQUENCE</scope>
    <source>
        <strain evidence="3">CBS 342.82</strain>
    </source>
</reference>